<protein>
    <submittedName>
        <fullName evidence="2">Isochorismate synthase entC</fullName>
        <ecNumber evidence="2">5.4.4.2</ecNumber>
    </submittedName>
</protein>
<dbReference type="EMBL" id="UGTJ01000001">
    <property type="protein sequence ID" value="SUB78977.1"/>
    <property type="molecule type" value="Genomic_DNA"/>
</dbReference>
<dbReference type="PANTHER" id="PTHR42839:SF2">
    <property type="entry name" value="ISOCHORISMATE SYNTHASE ENTC"/>
    <property type="match status" value="1"/>
</dbReference>
<evidence type="ECO:0000313" key="3">
    <source>
        <dbReference type="Proteomes" id="UP000255283"/>
    </source>
</evidence>
<dbReference type="GO" id="GO:0008909">
    <property type="term" value="F:isochorismate synthase activity"/>
    <property type="evidence" value="ECO:0007669"/>
    <property type="project" value="UniProtKB-EC"/>
</dbReference>
<dbReference type="Proteomes" id="UP000255283">
    <property type="component" value="Unassembled WGS sequence"/>
</dbReference>
<dbReference type="AlphaFoldDB" id="A0AAQ1UG47"/>
<dbReference type="EC" id="5.4.4.2" evidence="2"/>
<feature type="domain" description="Chorismate-utilising enzyme C-terminal" evidence="1">
    <location>
        <begin position="86"/>
        <end position="325"/>
    </location>
</feature>
<sequence length="334" mass="37572">MDSFALYRLPEQREYVRMKQTTGSPRTIGSVAELGGQRGFVMAPFAASEDCPIVLLEPDEVSVCPVGDDVEAHIEDCLVREDAERACYQADFARFHARLKSGEFRKIVLARCSEVSLRGPVDTESLFLHACHLYPHQMIALFSSPLTGTWLMATPEVLLDGDGCRWRTMALAGTMKTDGPWSEKNREEQRYVAGYIMDCLTRYGENVSRSATYTRSAARLCHLCTDFEFDLAPGCRVGDLLDALYPTPAVCGIPKEETRRYILDNEHTPRLYYSGFLGPLDPVGETHLFVSLRCMKIGAGLQLYAGGGLLTDSREEREWEETEDKLNTMRHVFE</sequence>
<dbReference type="RefSeq" id="WP_115153021.1">
    <property type="nucleotide sequence ID" value="NZ_DBFWLE010000020.1"/>
</dbReference>
<keyword evidence="2" id="KW-0413">Isomerase</keyword>
<organism evidence="2 3">
    <name type="scientific">Segatella buccae</name>
    <dbReference type="NCBI Taxonomy" id="28126"/>
    <lineage>
        <taxon>Bacteria</taxon>
        <taxon>Pseudomonadati</taxon>
        <taxon>Bacteroidota</taxon>
        <taxon>Bacteroidia</taxon>
        <taxon>Bacteroidales</taxon>
        <taxon>Prevotellaceae</taxon>
        <taxon>Segatella</taxon>
    </lineage>
</organism>
<evidence type="ECO:0000259" key="1">
    <source>
        <dbReference type="Pfam" id="PF00425"/>
    </source>
</evidence>
<comment type="caution">
    <text evidence="2">The sequence shown here is derived from an EMBL/GenBank/DDBJ whole genome shotgun (WGS) entry which is preliminary data.</text>
</comment>
<dbReference type="PANTHER" id="PTHR42839">
    <property type="entry name" value="ISOCHORISMATE SYNTHASE ENTC"/>
    <property type="match status" value="1"/>
</dbReference>
<gene>
    <name evidence="2" type="primary">entC</name>
    <name evidence="2" type="ORF">NCTC13063_00229</name>
</gene>
<accession>A0AAQ1UG47</accession>
<dbReference type="Pfam" id="PF00425">
    <property type="entry name" value="Chorismate_bind"/>
    <property type="match status" value="1"/>
</dbReference>
<dbReference type="Gene3D" id="3.60.120.10">
    <property type="entry name" value="Anthranilate synthase"/>
    <property type="match status" value="1"/>
</dbReference>
<dbReference type="SUPFAM" id="SSF56322">
    <property type="entry name" value="ADC synthase"/>
    <property type="match status" value="1"/>
</dbReference>
<proteinExistence type="predicted"/>
<dbReference type="InterPro" id="IPR015890">
    <property type="entry name" value="Chorismate_C"/>
</dbReference>
<reference evidence="2 3" key="1">
    <citation type="submission" date="2018-06" db="EMBL/GenBank/DDBJ databases">
        <authorList>
            <consortium name="Pathogen Informatics"/>
            <person name="Doyle S."/>
        </authorList>
    </citation>
    <scope>NUCLEOTIDE SEQUENCE [LARGE SCALE GENOMIC DNA]</scope>
    <source>
        <strain evidence="2 3">NCTC13063</strain>
    </source>
</reference>
<name>A0AAQ1UG47_9BACT</name>
<dbReference type="InterPro" id="IPR005801">
    <property type="entry name" value="ADC_synthase"/>
</dbReference>
<evidence type="ECO:0000313" key="2">
    <source>
        <dbReference type="EMBL" id="SUB78977.1"/>
    </source>
</evidence>